<accession>A0A0T9KYI6</accession>
<organism evidence="1 2">
    <name type="scientific">Yersinia kristensenii</name>
    <dbReference type="NCBI Taxonomy" id="28152"/>
    <lineage>
        <taxon>Bacteria</taxon>
        <taxon>Pseudomonadati</taxon>
        <taxon>Pseudomonadota</taxon>
        <taxon>Gammaproteobacteria</taxon>
        <taxon>Enterobacterales</taxon>
        <taxon>Yersiniaceae</taxon>
        <taxon>Yersinia</taxon>
    </lineage>
</organism>
<proteinExistence type="predicted"/>
<reference evidence="1 2" key="1">
    <citation type="submission" date="2015-03" db="EMBL/GenBank/DDBJ databases">
        <authorList>
            <person name="Murphy D."/>
        </authorList>
    </citation>
    <scope>NUCLEOTIDE SEQUENCE [LARGE SCALE GENOMIC DNA]</scope>
    <source>
        <strain evidence="1 2">FCF326</strain>
    </source>
</reference>
<dbReference type="AlphaFoldDB" id="A0A0T9KYI6"/>
<dbReference type="Proteomes" id="UP000045824">
    <property type="component" value="Unassembled WGS sequence"/>
</dbReference>
<evidence type="ECO:0000313" key="2">
    <source>
        <dbReference type="Proteomes" id="UP000045824"/>
    </source>
</evidence>
<name>A0A0T9KYI6_YERKR</name>
<dbReference type="EMBL" id="CPYI01000003">
    <property type="protein sequence ID" value="CNE41223.1"/>
    <property type="molecule type" value="Genomic_DNA"/>
</dbReference>
<protein>
    <submittedName>
        <fullName evidence="1">Uncharacterized protein</fullName>
    </submittedName>
</protein>
<sequence length="32" mass="3803">MNLYIYQLIKSILFSLIDAELFLKCKILADIR</sequence>
<gene>
    <name evidence="1" type="ORF">ERS008491_01216</name>
</gene>
<evidence type="ECO:0000313" key="1">
    <source>
        <dbReference type="EMBL" id="CNE41223.1"/>
    </source>
</evidence>